<dbReference type="RefSeq" id="WP_110142495.1">
    <property type="nucleotide sequence ID" value="NZ_QHJG01000014.1"/>
</dbReference>
<evidence type="ECO:0000313" key="3">
    <source>
        <dbReference type="EMBL" id="RUR23104.1"/>
    </source>
</evidence>
<dbReference type="AlphaFoldDB" id="A0A317U223"/>
<gene>
    <name evidence="2" type="ORF">DGG96_09810</name>
    <name evidence="3" type="ORF">ELY20_08160</name>
</gene>
<dbReference type="EMBL" id="QHJG01000014">
    <property type="protein sequence ID" value="PWY55801.1"/>
    <property type="molecule type" value="Genomic_DNA"/>
</dbReference>
<feature type="chain" id="PRO_5016464414" description="Major outer membrane protein" evidence="1">
    <location>
        <begin position="22"/>
        <end position="320"/>
    </location>
</feature>
<dbReference type="EMBL" id="RZGX01000009">
    <property type="protein sequence ID" value="RUR23104.1"/>
    <property type="molecule type" value="Genomic_DNA"/>
</dbReference>
<proteinExistence type="predicted"/>
<evidence type="ECO:0000313" key="2">
    <source>
        <dbReference type="EMBL" id="PWY55801.1"/>
    </source>
</evidence>
<dbReference type="Pfam" id="PF05150">
    <property type="entry name" value="Legionella_OMP"/>
    <property type="match status" value="1"/>
</dbReference>
<dbReference type="Proteomes" id="UP000247152">
    <property type="component" value="Unassembled WGS sequence"/>
</dbReference>
<organism evidence="2 4">
    <name type="scientific">Legionella qingyii</name>
    <dbReference type="NCBI Taxonomy" id="2184757"/>
    <lineage>
        <taxon>Bacteria</taxon>
        <taxon>Pseudomonadati</taxon>
        <taxon>Pseudomonadota</taxon>
        <taxon>Gammaproteobacteria</taxon>
        <taxon>Legionellales</taxon>
        <taxon>Legionellaceae</taxon>
        <taxon>Legionella</taxon>
    </lineage>
</organism>
<reference evidence="3 5" key="2">
    <citation type="submission" date="2018-12" db="EMBL/GenBank/DDBJ databases">
        <title>Legionella sp,whole genome shotgun sequence.</title>
        <authorList>
            <person name="Wu H."/>
        </authorList>
    </citation>
    <scope>NUCLEOTIDE SEQUENCE [LARGE SCALE GENOMIC DNA]</scope>
    <source>
        <strain evidence="5">km489</strain>
        <strain evidence="3">Km489</strain>
    </source>
</reference>
<dbReference type="InterPro" id="IPR007825">
    <property type="entry name" value="Major_OMP_Legionella"/>
</dbReference>
<evidence type="ECO:0008006" key="6">
    <source>
        <dbReference type="Google" id="ProtNLM"/>
    </source>
</evidence>
<reference evidence="2 4" key="1">
    <citation type="submission" date="2018-05" db="EMBL/GenBank/DDBJ databases">
        <title>Legionella qingyii sp.nov., whole genome shotgun sequence.</title>
        <authorList>
            <person name="Wu H."/>
            <person name="Zhu Q."/>
            <person name="Hu C."/>
        </authorList>
    </citation>
    <scope>NUCLEOTIDE SEQUENCE [LARGE SCALE GENOMIC DNA]</scope>
    <source>
        <strain evidence="2 4">HEB18</strain>
    </source>
</reference>
<keyword evidence="5" id="KW-1185">Reference proteome</keyword>
<accession>A0A317U223</accession>
<dbReference type="Proteomes" id="UP000287374">
    <property type="component" value="Unassembled WGS sequence"/>
</dbReference>
<name>A0A317U223_9GAMM</name>
<evidence type="ECO:0000256" key="1">
    <source>
        <dbReference type="SAM" id="SignalP"/>
    </source>
</evidence>
<evidence type="ECO:0000313" key="5">
    <source>
        <dbReference type="Proteomes" id="UP000287374"/>
    </source>
</evidence>
<sequence length="320" mass="34475">MLNLKKTALAVLALGSSAVFAGTMGPVCTPGNVTVPCPSTGWNIGGQALVLQTMTDNDVTLDLNIAPSGVSLNTELDAQWNWGFQIEGSYHFNTGNDITLTWYHLDTGWNNHEFTPAIDPDTLIGFGHKNRWDAVNGEFGQFVDFSANKKIRFHGGFQFASIKRSVHAFGTDFDNGVPDFTVGFEGNTQYNGFGPRTGIDMNYVFGNGFGIYAKAAGALLVGSQKHSYNVDFVDADGSVPVLPNVFTVDISGTRTAIVPELEAKLGANYTYAMAQGDLTLDAGYMWFNYIHALNTTVLPVTATDFAAAGPYFGLKYVGNI</sequence>
<dbReference type="OrthoDB" id="5653740at2"/>
<feature type="signal peptide" evidence="1">
    <location>
        <begin position="1"/>
        <end position="21"/>
    </location>
</feature>
<keyword evidence="1" id="KW-0732">Signal</keyword>
<comment type="caution">
    <text evidence="2">The sequence shown here is derived from an EMBL/GenBank/DDBJ whole genome shotgun (WGS) entry which is preliminary data.</text>
</comment>
<evidence type="ECO:0000313" key="4">
    <source>
        <dbReference type="Proteomes" id="UP000247152"/>
    </source>
</evidence>
<protein>
    <recommendedName>
        <fullName evidence="6">Major outer membrane protein</fullName>
    </recommendedName>
</protein>